<feature type="domain" description="Dystroglycan-type cadherin-like" evidence="8">
    <location>
        <begin position="898"/>
        <end position="998"/>
    </location>
</feature>
<keyword evidence="7" id="KW-0472">Membrane</keyword>
<evidence type="ECO:0000256" key="2">
    <source>
        <dbReference type="ARBA" id="ARBA00004613"/>
    </source>
</evidence>
<evidence type="ECO:0000256" key="6">
    <source>
        <dbReference type="ARBA" id="ARBA00023026"/>
    </source>
</evidence>
<gene>
    <name evidence="9" type="primary">cya_3</name>
    <name evidence="9" type="ORF">NCTC10283_02744</name>
</gene>
<reference evidence="9 10" key="1">
    <citation type="submission" date="2018-06" db="EMBL/GenBank/DDBJ databases">
        <authorList>
            <consortium name="Pathogen Informatics"/>
            <person name="Doyle S."/>
        </authorList>
    </citation>
    <scope>NUCLEOTIDE SEQUENCE [LARGE SCALE GENOMIC DNA]</scope>
    <source>
        <strain evidence="9 10">NCTC10283</strain>
    </source>
</reference>
<dbReference type="Pfam" id="PF05345">
    <property type="entry name" value="He_PIG"/>
    <property type="match status" value="2"/>
</dbReference>
<name>A0A376BW12_9NEIS</name>
<dbReference type="Proteomes" id="UP000254209">
    <property type="component" value="Unassembled WGS sequence"/>
</dbReference>
<dbReference type="InterPro" id="IPR015919">
    <property type="entry name" value="Cadherin-like_sf"/>
</dbReference>
<dbReference type="InterPro" id="IPR011049">
    <property type="entry name" value="Serralysin-like_metalloprot_C"/>
</dbReference>
<keyword evidence="5" id="KW-0677">Repeat</keyword>
<dbReference type="InterPro" id="IPR018511">
    <property type="entry name" value="Hemolysin-typ_Ca-bd_CS"/>
</dbReference>
<evidence type="ECO:0000256" key="7">
    <source>
        <dbReference type="ARBA" id="ARBA00023136"/>
    </source>
</evidence>
<dbReference type="SMART" id="SM00736">
    <property type="entry name" value="CADG"/>
    <property type="match status" value="3"/>
</dbReference>
<dbReference type="InterPro" id="IPR013783">
    <property type="entry name" value="Ig-like_fold"/>
</dbReference>
<dbReference type="InterPro" id="IPR003995">
    <property type="entry name" value="RTX_toxin_determinant-A"/>
</dbReference>
<dbReference type="Pfam" id="PF00353">
    <property type="entry name" value="HemolysinCabind"/>
    <property type="match status" value="7"/>
</dbReference>
<accession>A0A376BW12</accession>
<dbReference type="EMBL" id="UFSO01000003">
    <property type="protein sequence ID" value="SSY81177.1"/>
    <property type="molecule type" value="Genomic_DNA"/>
</dbReference>
<dbReference type="InterPro" id="IPR001343">
    <property type="entry name" value="Hemolysn_Ca-bd"/>
</dbReference>
<organism evidence="9 10">
    <name type="scientific">Alysiella crassa</name>
    <dbReference type="NCBI Taxonomy" id="153491"/>
    <lineage>
        <taxon>Bacteria</taxon>
        <taxon>Pseudomonadati</taxon>
        <taxon>Pseudomonadota</taxon>
        <taxon>Betaproteobacteria</taxon>
        <taxon>Neisseriales</taxon>
        <taxon>Neisseriaceae</taxon>
        <taxon>Alysiella</taxon>
    </lineage>
</organism>
<keyword evidence="4" id="KW-0800">Toxin</keyword>
<evidence type="ECO:0000313" key="9">
    <source>
        <dbReference type="EMBL" id="SSY81177.1"/>
    </source>
</evidence>
<dbReference type="PRINTS" id="PR00313">
    <property type="entry name" value="CABNDNGRPT"/>
</dbReference>
<dbReference type="PANTHER" id="PTHR38340">
    <property type="entry name" value="S-LAYER PROTEIN"/>
    <property type="match status" value="1"/>
</dbReference>
<dbReference type="InterPro" id="IPR006644">
    <property type="entry name" value="Cadg"/>
</dbReference>
<dbReference type="GO" id="GO:0090729">
    <property type="term" value="F:toxin activity"/>
    <property type="evidence" value="ECO:0007669"/>
    <property type="project" value="UniProtKB-KW"/>
</dbReference>
<dbReference type="SUPFAM" id="SSF51120">
    <property type="entry name" value="beta-Roll"/>
    <property type="match status" value="4"/>
</dbReference>
<evidence type="ECO:0000259" key="8">
    <source>
        <dbReference type="SMART" id="SM00736"/>
    </source>
</evidence>
<evidence type="ECO:0000256" key="3">
    <source>
        <dbReference type="ARBA" id="ARBA00022525"/>
    </source>
</evidence>
<keyword evidence="10" id="KW-1185">Reference proteome</keyword>
<dbReference type="PRINTS" id="PR01488">
    <property type="entry name" value="RTXTOXINA"/>
</dbReference>
<dbReference type="PANTHER" id="PTHR38340:SF1">
    <property type="entry name" value="S-LAYER PROTEIN"/>
    <property type="match status" value="1"/>
</dbReference>
<dbReference type="InterPro" id="IPR050557">
    <property type="entry name" value="RTX_toxin/Mannuronan_C5-epim"/>
</dbReference>
<comment type="subcellular location">
    <subcellularLocation>
        <location evidence="1">Membrane</location>
    </subcellularLocation>
    <subcellularLocation>
        <location evidence="2">Secreted</location>
    </subcellularLocation>
</comment>
<evidence type="ECO:0000313" key="10">
    <source>
        <dbReference type="Proteomes" id="UP000254209"/>
    </source>
</evidence>
<keyword evidence="3" id="KW-0964">Secreted</keyword>
<protein>
    <submittedName>
        <fullName evidence="9">Cyclolysin</fullName>
    </submittedName>
</protein>
<sequence length="1398" mass="152154">MSKKTFLEYAETPNGSMLLSSVSVANNILSAINTTNATGSVTLEAKRSIALMFFDIVGIAGTFLGNTKYGKALNVGSWVAETGLVVHRLFAVNLPSYDEYRDFHSDKYKQFKGNIPLTVIYDIIADTAKLTEKLSDVASLLSRTPSPVSILLNVASALITQVSAGLTIRTNNVEIKPEYLEEYKKAATEADRDVIRQKIAGLLIHKDDFSFPEAFSKAILHILTNKDALFGVLGQIINQTVPDFLNPFTTPNEESLLGTEKDDYIDADSWFDDPYFMMGHDGHDTLIGGNYNDKIDGGTGNDILKGKAGDDELLGGQGFDTYHIQDNDIIVDEDLSGQIIFHEKIQAAQFQRIDKNANLWLGLDSKGNQINGLEAERQGDDLLIRYAYPDESVDTTGTGATINIIDTATIKNFFTQAKHFSDKDLGDVYAGLNLTLFDSTEPTPNQMPNPHEGELDQYNSFDVVSPEKVGIVGGNKADVVFLAGSTGSSVNALAGNDLVIGGGYADVILGGEGNDFLSGSNMGVNAAADKRALDKDVIIGGAGRDLIYGGVGDDIIQTGERFEHLLETNTNERGDWATGGADNDKIYGSQDRDFLQGGEGDDVVYGGASDDVILGDGDLRARNWSKTITVESTVSTSPTITTTPIGGGVVLTTQPTGPVASPYKLAQHWRFDKAQGGWKLKNHRDASPYAADIRDPAMDKWEIKINHTSGDYELTRELESLPSGNFHLALWNKDFTFNDYLYGGTGNDLIVGQHGNDHLYGEDGDDILWGDDNRDLTVSGNDTLNGGLGHNRLYGGLGFDTYVIEKEHFEKSGLVHNTIRDTDKQGSIVIGDVALSNLTWKWDYAAEKWFVDGQKVFLKEDNGNLLVMNEYSVAVATVEQFNNGDLGIWLNRVNEAPQINQSVEAKNAVEAQAFTHQLGANLFKDEDVGSLKYSLTQADGSALPSWLTFDANSLILSGTPKKGDVGSLSLKLTATDKEGLINSQTWTMNIDKKANQAPTLAMDNLSPALLKESETQTFNFTSWFNDDAGADKLHFDVQMADGSRLPSWLVNHTNSATIQPDFDAAGIYDLRVVATDEEGLSNSINWQINIENQNRAPTVSGSLKTQDLTVGKDWQYHLPISFNDLDKDETAQLSYKLESVDGSPVPAWLRYDSASQSLSGKAEQVGSLNLRIVATDPHGESVAAPITLNIQAAPITPPPTQPSQPITPQPTQPVVGITKKGSGRNDDLFGGAGNDILQGFAGNDTLTGGQGNDQLEGGLGNDTYVFQRGDGQDRIIDQGGSKDIVKLNGFDINQLWFKRDGMRLEIHAIDSNDKIMIEQHYAFGKATMPHNLTIFPSSKAAGAIEQIQLDNGRHIMASQVDKLIQAMAAFAPQQSSPLSEREQMQQYLNQINVSSYWQ</sequence>
<dbReference type="STRING" id="1120980.GCA_000745955_01675"/>
<feature type="domain" description="Dystroglycan-type cadherin-like" evidence="8">
    <location>
        <begin position="1004"/>
        <end position="1097"/>
    </location>
</feature>
<dbReference type="SUPFAM" id="SSF49313">
    <property type="entry name" value="Cadherin-like"/>
    <property type="match status" value="3"/>
</dbReference>
<evidence type="ECO:0000256" key="1">
    <source>
        <dbReference type="ARBA" id="ARBA00004370"/>
    </source>
</evidence>
<feature type="domain" description="Dystroglycan-type cadherin-like" evidence="8">
    <location>
        <begin position="1098"/>
        <end position="1197"/>
    </location>
</feature>
<dbReference type="Gene3D" id="2.150.10.10">
    <property type="entry name" value="Serralysin-like metalloprotease, C-terminal"/>
    <property type="match status" value="5"/>
</dbReference>
<dbReference type="GO" id="GO:0016020">
    <property type="term" value="C:membrane"/>
    <property type="evidence" value="ECO:0007669"/>
    <property type="project" value="UniProtKB-SubCell"/>
</dbReference>
<dbReference type="PROSITE" id="PS00330">
    <property type="entry name" value="HEMOLYSIN_CALCIUM"/>
    <property type="match status" value="3"/>
</dbReference>
<evidence type="ECO:0000256" key="4">
    <source>
        <dbReference type="ARBA" id="ARBA00022656"/>
    </source>
</evidence>
<dbReference type="OrthoDB" id="8605339at2"/>
<proteinExistence type="predicted"/>
<dbReference type="GO" id="GO:0005509">
    <property type="term" value="F:calcium ion binding"/>
    <property type="evidence" value="ECO:0007669"/>
    <property type="project" value="InterPro"/>
</dbReference>
<keyword evidence="6" id="KW-0843">Virulence</keyword>
<dbReference type="Gene3D" id="2.60.40.10">
    <property type="entry name" value="Immunoglobulins"/>
    <property type="match status" value="3"/>
</dbReference>
<dbReference type="GO" id="GO:0005576">
    <property type="term" value="C:extracellular region"/>
    <property type="evidence" value="ECO:0007669"/>
    <property type="project" value="UniProtKB-SubCell"/>
</dbReference>
<evidence type="ECO:0000256" key="5">
    <source>
        <dbReference type="ARBA" id="ARBA00022737"/>
    </source>
</evidence>